<dbReference type="EMBL" id="JAELUQ010000002">
    <property type="protein sequence ID" value="KAG7418827.1"/>
    <property type="molecule type" value="Genomic_DNA"/>
</dbReference>
<evidence type="ECO:0000256" key="1">
    <source>
        <dbReference type="SAM" id="MobiDB-lite"/>
    </source>
</evidence>
<reference evidence="2" key="1">
    <citation type="submission" date="2021-04" db="EMBL/GenBank/DDBJ databases">
        <title>First draft genome resource for Brassicaceae pathogens Fusarium oxysporum f. sp. raphani and Fusarium oxysporum f. sp. rapae.</title>
        <authorList>
            <person name="Asai S."/>
        </authorList>
    </citation>
    <scope>NUCLEOTIDE SEQUENCE</scope>
    <source>
        <strain evidence="2">Tf1208</strain>
    </source>
</reference>
<feature type="region of interest" description="Disordered" evidence="1">
    <location>
        <begin position="25"/>
        <end position="137"/>
    </location>
</feature>
<organism evidence="2 3">
    <name type="scientific">Fusarium oxysporum f. sp. rapae</name>
    <dbReference type="NCBI Taxonomy" id="485398"/>
    <lineage>
        <taxon>Eukaryota</taxon>
        <taxon>Fungi</taxon>
        <taxon>Dikarya</taxon>
        <taxon>Ascomycota</taxon>
        <taxon>Pezizomycotina</taxon>
        <taxon>Sordariomycetes</taxon>
        <taxon>Hypocreomycetidae</taxon>
        <taxon>Hypocreales</taxon>
        <taxon>Nectriaceae</taxon>
        <taxon>Fusarium</taxon>
        <taxon>Fusarium oxysporum species complex</taxon>
    </lineage>
</organism>
<feature type="compositionally biased region" description="Basic residues" evidence="1">
    <location>
        <begin position="115"/>
        <end position="127"/>
    </location>
</feature>
<protein>
    <submittedName>
        <fullName evidence="2">Uncharacterized protein</fullName>
    </submittedName>
</protein>
<feature type="compositionally biased region" description="Pro residues" evidence="1">
    <location>
        <begin position="28"/>
        <end position="41"/>
    </location>
</feature>
<dbReference type="AlphaFoldDB" id="A0A8J5PER6"/>
<evidence type="ECO:0000313" key="2">
    <source>
        <dbReference type="EMBL" id="KAG7418827.1"/>
    </source>
</evidence>
<comment type="caution">
    <text evidence="2">The sequence shown here is derived from an EMBL/GenBank/DDBJ whole genome shotgun (WGS) entry which is preliminary data.</text>
</comment>
<evidence type="ECO:0000313" key="3">
    <source>
        <dbReference type="Proteomes" id="UP000694050"/>
    </source>
</evidence>
<gene>
    <name evidence="2" type="ORF">Forpe1208_v002262</name>
</gene>
<sequence>MSRIPSFGFPAGVNPYAKVVIPAASTLPPAPSSLPPRPPQGAHPNVSERPRGQRMTGELPRRTIEASPSPFSSAPGRPAEELALVPTNPPAVPDRRQPPATPVQPRGRTSSRPPSTKRGRGRPRKNPVSREDEDELA</sequence>
<name>A0A8J5PER6_FUSOX</name>
<dbReference type="Proteomes" id="UP000694050">
    <property type="component" value="Unassembled WGS sequence"/>
</dbReference>
<proteinExistence type="predicted"/>
<accession>A0A8J5PER6</accession>